<dbReference type="STRING" id="4846.A0A367KM19"/>
<gene>
    <name evidence="1" type="ORF">CU098_012678</name>
</gene>
<keyword evidence="2" id="KW-1185">Reference proteome</keyword>
<comment type="caution">
    <text evidence="1">The sequence shown here is derived from an EMBL/GenBank/DDBJ whole genome shotgun (WGS) entry which is preliminary data.</text>
</comment>
<evidence type="ECO:0000313" key="2">
    <source>
        <dbReference type="Proteomes" id="UP000253551"/>
    </source>
</evidence>
<dbReference type="Proteomes" id="UP000253551">
    <property type="component" value="Unassembled WGS sequence"/>
</dbReference>
<evidence type="ECO:0000313" key="1">
    <source>
        <dbReference type="EMBL" id="RCI03208.1"/>
    </source>
</evidence>
<dbReference type="EMBL" id="PJQM01001104">
    <property type="protein sequence ID" value="RCI03208.1"/>
    <property type="molecule type" value="Genomic_DNA"/>
</dbReference>
<name>A0A367KM19_RHIST</name>
<dbReference type="AlphaFoldDB" id="A0A367KM19"/>
<proteinExistence type="predicted"/>
<dbReference type="GO" id="GO:0000387">
    <property type="term" value="P:spliceosomal snRNP assembly"/>
    <property type="evidence" value="ECO:0007669"/>
    <property type="project" value="InterPro"/>
</dbReference>
<accession>A0A367KM19</accession>
<feature type="non-terminal residue" evidence="1">
    <location>
        <position position="161"/>
    </location>
</feature>
<reference evidence="1 2" key="1">
    <citation type="journal article" date="2018" name="G3 (Bethesda)">
        <title>Phylogenetic and Phylogenomic Definition of Rhizopus Species.</title>
        <authorList>
            <person name="Gryganskyi A.P."/>
            <person name="Golan J."/>
            <person name="Dolatabadi S."/>
            <person name="Mondo S."/>
            <person name="Robb S."/>
            <person name="Idnurm A."/>
            <person name="Muszewska A."/>
            <person name="Steczkiewicz K."/>
            <person name="Masonjones S."/>
            <person name="Liao H.L."/>
            <person name="Gajdeczka M.T."/>
            <person name="Anike F."/>
            <person name="Vuek A."/>
            <person name="Anishchenko I.M."/>
            <person name="Voigt K."/>
            <person name="de Hoog G.S."/>
            <person name="Smith M.E."/>
            <person name="Heitman J."/>
            <person name="Vilgalys R."/>
            <person name="Stajich J.E."/>
        </authorList>
    </citation>
    <scope>NUCLEOTIDE SEQUENCE [LARGE SCALE GENOMIC DNA]</scope>
    <source>
        <strain evidence="1 2">LSU 92-RS-03</strain>
    </source>
</reference>
<organism evidence="1 2">
    <name type="scientific">Rhizopus stolonifer</name>
    <name type="common">Rhizopus nigricans</name>
    <dbReference type="NCBI Taxonomy" id="4846"/>
    <lineage>
        <taxon>Eukaryota</taxon>
        <taxon>Fungi</taxon>
        <taxon>Fungi incertae sedis</taxon>
        <taxon>Mucoromycota</taxon>
        <taxon>Mucoromycotina</taxon>
        <taxon>Mucoromycetes</taxon>
        <taxon>Mucorales</taxon>
        <taxon>Mucorineae</taxon>
        <taxon>Rhizopodaceae</taxon>
        <taxon>Rhizopus</taxon>
    </lineage>
</organism>
<sequence length="161" mass="18297">MSKRIFSQVINDASDRSAIPIQKSTPDLVNGIPVSGEDYLLTVRQQAKKCAQTAIAPPPKHIKKVALPFHFQFDQSTTDEKDQASACWSQGLDTPFRSYRQCMQENKTKDTNNMMKNDKALLYSVTEGVHVNMIAKLSQHSIIEQLKHHISWLNTKEIEQQ</sequence>
<dbReference type="Pfam" id="PF04938">
    <property type="entry name" value="SIP1"/>
    <property type="match status" value="1"/>
</dbReference>
<dbReference type="InterPro" id="IPR035426">
    <property type="entry name" value="Gemin2/Brr1"/>
</dbReference>
<protein>
    <submittedName>
        <fullName evidence="1">Uncharacterized protein</fullName>
    </submittedName>
</protein>
<dbReference type="OrthoDB" id="428895at2759"/>